<dbReference type="AlphaFoldDB" id="A0A2W7NEY7"/>
<evidence type="ECO:0000313" key="1">
    <source>
        <dbReference type="EMBL" id="PZX18053.1"/>
    </source>
</evidence>
<sequence length="151" mass="17414">MKRYVEQLLEDIEAAQNSCYETLALWAGRNEVTSIEDMMDPDAEGGITPEELFGIDLLALPPDSYLDEEELWELSLAFSQLWRAHGLYPVFTRHLPKRIKYNLFRDYWQQPVYPSPGDKVDVEMCDHEVCSYCDLCPVCKSQNSMGLNQIA</sequence>
<dbReference type="OrthoDB" id="961309at2"/>
<protein>
    <submittedName>
        <fullName evidence="1">Uncharacterized protein</fullName>
    </submittedName>
</protein>
<proteinExistence type="predicted"/>
<accession>A0A2W7NEY7</accession>
<name>A0A2W7NEY7_9BACT</name>
<organism evidence="1 2">
    <name type="scientific">Breznakibacter xylanolyticus</name>
    <dbReference type="NCBI Taxonomy" id="990"/>
    <lineage>
        <taxon>Bacteria</taxon>
        <taxon>Pseudomonadati</taxon>
        <taxon>Bacteroidota</taxon>
        <taxon>Bacteroidia</taxon>
        <taxon>Marinilabiliales</taxon>
        <taxon>Marinilabiliaceae</taxon>
        <taxon>Breznakibacter</taxon>
    </lineage>
</organism>
<dbReference type="Proteomes" id="UP000249239">
    <property type="component" value="Unassembled WGS sequence"/>
</dbReference>
<gene>
    <name evidence="1" type="ORF">LX69_01088</name>
</gene>
<dbReference type="EMBL" id="QKZK01000007">
    <property type="protein sequence ID" value="PZX18053.1"/>
    <property type="molecule type" value="Genomic_DNA"/>
</dbReference>
<evidence type="ECO:0000313" key="2">
    <source>
        <dbReference type="Proteomes" id="UP000249239"/>
    </source>
</evidence>
<dbReference type="RefSeq" id="WP_111444802.1">
    <property type="nucleotide sequence ID" value="NZ_QKZK01000007.1"/>
</dbReference>
<keyword evidence="2" id="KW-1185">Reference proteome</keyword>
<comment type="caution">
    <text evidence="1">The sequence shown here is derived from an EMBL/GenBank/DDBJ whole genome shotgun (WGS) entry which is preliminary data.</text>
</comment>
<reference evidence="1 2" key="1">
    <citation type="submission" date="2018-06" db="EMBL/GenBank/DDBJ databases">
        <title>Genomic Encyclopedia of Archaeal and Bacterial Type Strains, Phase II (KMG-II): from individual species to whole genera.</title>
        <authorList>
            <person name="Goeker M."/>
        </authorList>
    </citation>
    <scope>NUCLEOTIDE SEQUENCE [LARGE SCALE GENOMIC DNA]</scope>
    <source>
        <strain evidence="1 2">DSM 6779</strain>
    </source>
</reference>